<feature type="domain" description="HTH iclR-type" evidence="4">
    <location>
        <begin position="26"/>
        <end position="87"/>
    </location>
</feature>
<dbReference type="PROSITE" id="PS51077">
    <property type="entry name" value="HTH_ICLR"/>
    <property type="match status" value="1"/>
</dbReference>
<evidence type="ECO:0000313" key="7">
    <source>
        <dbReference type="Proteomes" id="UP000501891"/>
    </source>
</evidence>
<dbReference type="InterPro" id="IPR029016">
    <property type="entry name" value="GAF-like_dom_sf"/>
</dbReference>
<accession>A0A858R8M0</accession>
<dbReference type="InterPro" id="IPR050707">
    <property type="entry name" value="HTH_MetabolicPath_Reg"/>
</dbReference>
<dbReference type="PROSITE" id="PS51078">
    <property type="entry name" value="ICLR_ED"/>
    <property type="match status" value="1"/>
</dbReference>
<dbReference type="GO" id="GO:0003700">
    <property type="term" value="F:DNA-binding transcription factor activity"/>
    <property type="evidence" value="ECO:0007669"/>
    <property type="project" value="TreeGrafter"/>
</dbReference>
<dbReference type="PANTHER" id="PTHR30136:SF23">
    <property type="entry name" value="DNA-BINDING TRANSCRIPTIONAL ACTIVATOR MHPR"/>
    <property type="match status" value="1"/>
</dbReference>
<evidence type="ECO:0000256" key="1">
    <source>
        <dbReference type="ARBA" id="ARBA00023015"/>
    </source>
</evidence>
<dbReference type="Proteomes" id="UP000501891">
    <property type="component" value="Chromosome"/>
</dbReference>
<evidence type="ECO:0000259" key="4">
    <source>
        <dbReference type="PROSITE" id="PS51077"/>
    </source>
</evidence>
<gene>
    <name evidence="6" type="ORF">HHL28_12035</name>
</gene>
<dbReference type="InterPro" id="IPR036388">
    <property type="entry name" value="WH-like_DNA-bd_sf"/>
</dbReference>
<reference evidence="6" key="1">
    <citation type="submission" date="2020-04" db="EMBL/GenBank/DDBJ databases">
        <title>A desert anoxygenic phototrophic bacterium fixes CO2 using RubisCO under aerobic conditions.</title>
        <authorList>
            <person name="Tang K."/>
        </authorList>
    </citation>
    <scope>NUCLEOTIDE SEQUENCE [LARGE SCALE GENOMIC DNA]</scope>
    <source>
        <strain evidence="6">MIMtkB3</strain>
    </source>
</reference>
<organism evidence="6 7">
    <name type="scientific">Aerophototrophica crusticola</name>
    <dbReference type="NCBI Taxonomy" id="1709002"/>
    <lineage>
        <taxon>Bacteria</taxon>
        <taxon>Pseudomonadati</taxon>
        <taxon>Pseudomonadota</taxon>
        <taxon>Alphaproteobacteria</taxon>
        <taxon>Rhodospirillales</taxon>
        <taxon>Rhodospirillaceae</taxon>
        <taxon>Aerophototrophica</taxon>
    </lineage>
</organism>
<dbReference type="GO" id="GO:0045892">
    <property type="term" value="P:negative regulation of DNA-templated transcription"/>
    <property type="evidence" value="ECO:0007669"/>
    <property type="project" value="TreeGrafter"/>
</dbReference>
<keyword evidence="7" id="KW-1185">Reference proteome</keyword>
<keyword evidence="2" id="KW-0238">DNA-binding</keyword>
<sequence length="284" mass="30794">MDARAEFPRTAGRARADAPRGTFRPIRALLRGLECLAVLNGRDGASVTDVAAAVRLPRTTAHRILETLCEGGFAVRDASDERYRVTIRVRSLSDGFGDQSWIREMAKPALEALGRRVLYPVSLVTPAGLTMLVRETTDRQSPLALERYSAGSQLPMAHSACGRLYLALSTPVQRAALLDVLQRSLPKADAPRNRPDLERELDIIRTQGYAIHHRTPEREATVAVPIQAADRGSDGLVGILSMRYIASALTPKEVVGSYLAPLVETAARIAEALRATSTAEPVPA</sequence>
<feature type="domain" description="IclR-ED" evidence="5">
    <location>
        <begin position="88"/>
        <end position="275"/>
    </location>
</feature>
<evidence type="ECO:0000256" key="3">
    <source>
        <dbReference type="ARBA" id="ARBA00023163"/>
    </source>
</evidence>
<dbReference type="InterPro" id="IPR005471">
    <property type="entry name" value="Tscrpt_reg_IclR_N"/>
</dbReference>
<keyword evidence="3" id="KW-0804">Transcription</keyword>
<keyword evidence="1" id="KW-0805">Transcription regulation</keyword>
<dbReference type="GO" id="GO:0003677">
    <property type="term" value="F:DNA binding"/>
    <property type="evidence" value="ECO:0007669"/>
    <property type="project" value="UniProtKB-KW"/>
</dbReference>
<dbReference type="SUPFAM" id="SSF55781">
    <property type="entry name" value="GAF domain-like"/>
    <property type="match status" value="1"/>
</dbReference>
<dbReference type="Pfam" id="PF01614">
    <property type="entry name" value="IclR_C"/>
    <property type="match status" value="1"/>
</dbReference>
<dbReference type="Gene3D" id="1.10.10.10">
    <property type="entry name" value="Winged helix-like DNA-binding domain superfamily/Winged helix DNA-binding domain"/>
    <property type="match status" value="1"/>
</dbReference>
<dbReference type="InterPro" id="IPR036390">
    <property type="entry name" value="WH_DNA-bd_sf"/>
</dbReference>
<evidence type="ECO:0000259" key="5">
    <source>
        <dbReference type="PROSITE" id="PS51078"/>
    </source>
</evidence>
<dbReference type="AlphaFoldDB" id="A0A858R8M0"/>
<dbReference type="EMBL" id="CP051775">
    <property type="protein sequence ID" value="QJE73721.1"/>
    <property type="molecule type" value="Genomic_DNA"/>
</dbReference>
<dbReference type="KEGG" id="acru:HHL28_12035"/>
<dbReference type="SMART" id="SM00346">
    <property type="entry name" value="HTH_ICLR"/>
    <property type="match status" value="1"/>
</dbReference>
<evidence type="ECO:0000256" key="2">
    <source>
        <dbReference type="ARBA" id="ARBA00023125"/>
    </source>
</evidence>
<protein>
    <submittedName>
        <fullName evidence="6">Helix-turn-helix domain-containing protein</fullName>
    </submittedName>
</protein>
<dbReference type="SUPFAM" id="SSF46785">
    <property type="entry name" value="Winged helix' DNA-binding domain"/>
    <property type="match status" value="1"/>
</dbReference>
<name>A0A858R8M0_9PROT</name>
<dbReference type="InterPro" id="IPR014757">
    <property type="entry name" value="Tscrpt_reg_IclR_C"/>
</dbReference>
<dbReference type="Gene3D" id="3.30.450.40">
    <property type="match status" value="1"/>
</dbReference>
<evidence type="ECO:0000313" key="6">
    <source>
        <dbReference type="EMBL" id="QJE73721.1"/>
    </source>
</evidence>
<dbReference type="PANTHER" id="PTHR30136">
    <property type="entry name" value="HELIX-TURN-HELIX TRANSCRIPTIONAL REGULATOR, ICLR FAMILY"/>
    <property type="match status" value="1"/>
</dbReference>
<proteinExistence type="predicted"/>
<dbReference type="Pfam" id="PF09339">
    <property type="entry name" value="HTH_IclR"/>
    <property type="match status" value="1"/>
</dbReference>